<proteinExistence type="predicted"/>
<accession>A0ABP8KI62</accession>
<name>A0ABP8KI62_9MICO</name>
<reference evidence="3" key="1">
    <citation type="journal article" date="2019" name="Int. J. Syst. Evol. Microbiol.">
        <title>The Global Catalogue of Microorganisms (GCM) 10K type strain sequencing project: providing services to taxonomists for standard genome sequencing and annotation.</title>
        <authorList>
            <consortium name="The Broad Institute Genomics Platform"/>
            <consortium name="The Broad Institute Genome Sequencing Center for Infectious Disease"/>
            <person name="Wu L."/>
            <person name="Ma J."/>
        </authorList>
    </citation>
    <scope>NUCLEOTIDE SEQUENCE [LARGE SCALE GENOMIC DNA]</scope>
    <source>
        <strain evidence="3">JCM 17809</strain>
    </source>
</reference>
<organism evidence="2 3">
    <name type="scientific">Fodinibacter luteus</name>
    <dbReference type="NCBI Taxonomy" id="552064"/>
    <lineage>
        <taxon>Bacteria</taxon>
        <taxon>Bacillati</taxon>
        <taxon>Actinomycetota</taxon>
        <taxon>Actinomycetes</taxon>
        <taxon>Micrococcales</taxon>
        <taxon>Intrasporangiaceae</taxon>
        <taxon>Fodinibacter (ex Wang et al. 2009)</taxon>
    </lineage>
</organism>
<evidence type="ECO:0000256" key="1">
    <source>
        <dbReference type="SAM" id="MobiDB-lite"/>
    </source>
</evidence>
<evidence type="ECO:0008006" key="4">
    <source>
        <dbReference type="Google" id="ProtNLM"/>
    </source>
</evidence>
<dbReference type="RefSeq" id="WP_345205976.1">
    <property type="nucleotide sequence ID" value="NZ_BAABGM010000014.1"/>
</dbReference>
<gene>
    <name evidence="2" type="ORF">GCM10023168_23080</name>
</gene>
<dbReference type="EMBL" id="BAABGM010000014">
    <property type="protein sequence ID" value="GAA4407245.1"/>
    <property type="molecule type" value="Genomic_DNA"/>
</dbReference>
<evidence type="ECO:0000313" key="2">
    <source>
        <dbReference type="EMBL" id="GAA4407245.1"/>
    </source>
</evidence>
<feature type="compositionally biased region" description="Pro residues" evidence="1">
    <location>
        <begin position="123"/>
        <end position="154"/>
    </location>
</feature>
<feature type="region of interest" description="Disordered" evidence="1">
    <location>
        <begin position="88"/>
        <end position="157"/>
    </location>
</feature>
<evidence type="ECO:0000313" key="3">
    <source>
        <dbReference type="Proteomes" id="UP001500945"/>
    </source>
</evidence>
<dbReference type="Proteomes" id="UP001500945">
    <property type="component" value="Unassembled WGS sequence"/>
</dbReference>
<keyword evidence="3" id="KW-1185">Reference proteome</keyword>
<protein>
    <recommendedName>
        <fullName evidence="4">Helix-turn-helix protein</fullName>
    </recommendedName>
</protein>
<comment type="caution">
    <text evidence="2">The sequence shown here is derived from an EMBL/GenBank/DDBJ whole genome shotgun (WGS) entry which is preliminary data.</text>
</comment>
<feature type="compositionally biased region" description="Low complexity" evidence="1">
    <location>
        <begin position="88"/>
        <end position="102"/>
    </location>
</feature>
<sequence>MWPTFAAELIDARASLRLADEVGLAVRADRRRLGMSQRAYAAHRGLTLSAVIRLESAAGGMKLADVVAALDGTAFVLCLCHRPPSDEPAPAAAVPVLPDPAVRQPPATTALETGSLARARPTAAPPPGPTDPATQPPPAPPLQPPPDPPAPRPVSPAFWPRSELIARVRGGGRRFPAHHDTEQVSSAPPWWWYAESSRAGTVPPDWYAPRFTRRGDRAC</sequence>